<feature type="domain" description="HTH deoR-type" evidence="4">
    <location>
        <begin position="4"/>
        <end position="62"/>
    </location>
</feature>
<dbReference type="InterPro" id="IPR026881">
    <property type="entry name" value="WYL_dom"/>
</dbReference>
<dbReference type="Pfam" id="PF08279">
    <property type="entry name" value="HTH_11"/>
    <property type="match status" value="1"/>
</dbReference>
<evidence type="ECO:0000313" key="6">
    <source>
        <dbReference type="Proteomes" id="UP001597479"/>
    </source>
</evidence>
<evidence type="ECO:0000259" key="4">
    <source>
        <dbReference type="PROSITE" id="PS51000"/>
    </source>
</evidence>
<dbReference type="PROSITE" id="PS51000">
    <property type="entry name" value="HTH_DEOR_2"/>
    <property type="match status" value="1"/>
</dbReference>
<dbReference type="InterPro" id="IPR051534">
    <property type="entry name" value="CBASS_pafABC_assoc_protein"/>
</dbReference>
<dbReference type="Gene3D" id="1.10.10.10">
    <property type="entry name" value="Winged helix-like DNA-binding domain superfamily/Winged helix DNA-binding domain"/>
    <property type="match status" value="1"/>
</dbReference>
<dbReference type="PROSITE" id="PS00894">
    <property type="entry name" value="HTH_DEOR_1"/>
    <property type="match status" value="1"/>
</dbReference>
<gene>
    <name evidence="5" type="ORF">ACFS27_04455</name>
</gene>
<accession>A0ABW5VMG0</accession>
<organism evidence="5 6">
    <name type="scientific">Promicromonospora vindobonensis</name>
    <dbReference type="NCBI Taxonomy" id="195748"/>
    <lineage>
        <taxon>Bacteria</taxon>
        <taxon>Bacillati</taxon>
        <taxon>Actinomycetota</taxon>
        <taxon>Actinomycetes</taxon>
        <taxon>Micrococcales</taxon>
        <taxon>Promicromonosporaceae</taxon>
        <taxon>Promicromonospora</taxon>
    </lineage>
</organism>
<dbReference type="InterPro" id="IPR018356">
    <property type="entry name" value="Tscrpt_reg_HTH_DeoR_CS"/>
</dbReference>
<dbReference type="PANTHER" id="PTHR34580:SF3">
    <property type="entry name" value="PROTEIN PAFB"/>
    <property type="match status" value="1"/>
</dbReference>
<evidence type="ECO:0000256" key="2">
    <source>
        <dbReference type="ARBA" id="ARBA00023125"/>
    </source>
</evidence>
<dbReference type="InterPro" id="IPR028349">
    <property type="entry name" value="PafC-like"/>
</dbReference>
<keyword evidence="6" id="KW-1185">Reference proteome</keyword>
<reference evidence="6" key="1">
    <citation type="journal article" date="2019" name="Int. J. Syst. Evol. Microbiol.">
        <title>The Global Catalogue of Microorganisms (GCM) 10K type strain sequencing project: providing services to taxonomists for standard genome sequencing and annotation.</title>
        <authorList>
            <consortium name="The Broad Institute Genomics Platform"/>
            <consortium name="The Broad Institute Genome Sequencing Center for Infectious Disease"/>
            <person name="Wu L."/>
            <person name="Ma J."/>
        </authorList>
    </citation>
    <scope>NUCLEOTIDE SEQUENCE [LARGE SCALE GENOMIC DNA]</scope>
    <source>
        <strain evidence="6">CCM 7044</strain>
    </source>
</reference>
<keyword evidence="3" id="KW-0804">Transcription</keyword>
<dbReference type="InterPro" id="IPR036390">
    <property type="entry name" value="WH_DNA-bd_sf"/>
</dbReference>
<protein>
    <submittedName>
        <fullName evidence="5">Helix-turn-helix transcriptional regulator</fullName>
    </submittedName>
</protein>
<dbReference type="Pfam" id="PF25583">
    <property type="entry name" value="WCX"/>
    <property type="match status" value="1"/>
</dbReference>
<proteinExistence type="predicted"/>
<keyword evidence="2" id="KW-0238">DNA-binding</keyword>
<dbReference type="InterPro" id="IPR057727">
    <property type="entry name" value="WCX_dom"/>
</dbReference>
<dbReference type="InterPro" id="IPR001034">
    <property type="entry name" value="DeoR_HTH"/>
</dbReference>
<dbReference type="InterPro" id="IPR013196">
    <property type="entry name" value="HTH_11"/>
</dbReference>
<dbReference type="EMBL" id="JBHUOG010000001">
    <property type="protein sequence ID" value="MFD2792797.1"/>
    <property type="molecule type" value="Genomic_DNA"/>
</dbReference>
<keyword evidence="1" id="KW-0805">Transcription regulation</keyword>
<dbReference type="PANTHER" id="PTHR34580">
    <property type="match status" value="1"/>
</dbReference>
<dbReference type="Pfam" id="PF13280">
    <property type="entry name" value="WYL"/>
    <property type="match status" value="1"/>
</dbReference>
<dbReference type="SUPFAM" id="SSF46785">
    <property type="entry name" value="Winged helix' DNA-binding domain"/>
    <property type="match status" value="1"/>
</dbReference>
<dbReference type="InterPro" id="IPR036388">
    <property type="entry name" value="WH-like_DNA-bd_sf"/>
</dbReference>
<name>A0ABW5VMG0_9MICO</name>
<dbReference type="PIRSF" id="PIRSF016838">
    <property type="entry name" value="PafC"/>
    <property type="match status" value="1"/>
</dbReference>
<evidence type="ECO:0000313" key="5">
    <source>
        <dbReference type="EMBL" id="MFD2792797.1"/>
    </source>
</evidence>
<comment type="caution">
    <text evidence="5">The sequence shown here is derived from an EMBL/GenBank/DDBJ whole genome shotgun (WGS) entry which is preliminary data.</text>
</comment>
<dbReference type="PROSITE" id="PS52050">
    <property type="entry name" value="WYL"/>
    <property type="match status" value="1"/>
</dbReference>
<evidence type="ECO:0000256" key="3">
    <source>
        <dbReference type="ARBA" id="ARBA00023163"/>
    </source>
</evidence>
<dbReference type="Proteomes" id="UP001597479">
    <property type="component" value="Unassembled WGS sequence"/>
</dbReference>
<evidence type="ECO:0000256" key="1">
    <source>
        <dbReference type="ARBA" id="ARBA00023015"/>
    </source>
</evidence>
<dbReference type="RefSeq" id="WP_377180641.1">
    <property type="nucleotide sequence ID" value="NZ_JBHUOG010000001.1"/>
</dbReference>
<sequence length="323" mass="35094">MTTTAGRLLALLGLLQSRSEWSGAELAARLDVTGRTVRNDVARLRDLGYPVDAVRGPGGRYRLGVGGKLPPLLLDDEEAVAVAVGLRTATAVGGIEESSARALGKLEQVLPDRLRRQVAALRDATSTGPVNTDSNVEDPAVDPALLTELAAAIRDHQGLRCWYREEPREVEPVRLVAWQRRWYLVGRDVGSGRWQPFRVDWLELRTPGGRRFAPGDPPFDLTEFVVREVARTGWAVHARILVHAPAAEVLARINPAVGTVEPRDDGTCVLVTGGDSLETVAVWIGMLGLDFTVREPQGLVDHLAELSRRYAAAVSPSPARAHL</sequence>